<dbReference type="PANTHER" id="PTHR11362">
    <property type="entry name" value="PHOSPHATIDYLETHANOLAMINE-BINDING PROTEIN"/>
    <property type="match status" value="1"/>
</dbReference>
<dbReference type="Proteomes" id="UP000887575">
    <property type="component" value="Unassembled WGS sequence"/>
</dbReference>
<dbReference type="PANTHER" id="PTHR11362:SF82">
    <property type="entry name" value="PHOSPHATIDYLETHANOLAMINE-BINDING PROTEIN 4"/>
    <property type="match status" value="1"/>
</dbReference>
<organism evidence="2 3">
    <name type="scientific">Mesorhabditis belari</name>
    <dbReference type="NCBI Taxonomy" id="2138241"/>
    <lineage>
        <taxon>Eukaryota</taxon>
        <taxon>Metazoa</taxon>
        <taxon>Ecdysozoa</taxon>
        <taxon>Nematoda</taxon>
        <taxon>Chromadorea</taxon>
        <taxon>Rhabditida</taxon>
        <taxon>Rhabditina</taxon>
        <taxon>Rhabditomorpha</taxon>
        <taxon>Rhabditoidea</taxon>
        <taxon>Rhabditidae</taxon>
        <taxon>Mesorhabditinae</taxon>
        <taxon>Mesorhabditis</taxon>
    </lineage>
</organism>
<evidence type="ECO:0000313" key="3">
    <source>
        <dbReference type="WBParaSite" id="MBELARI_LOCUS6278"/>
    </source>
</evidence>
<sequence>MAALLGTFLRSRASFFPSRLVTVQQLAFRNLAAMASGSFKQHEVCPDVLDIPPENTLTAKYDSGVEANLGNVLTPTQVKNPPKVSWEASGDQLYTLLMTDPDAPSRKEATYREWHHWLVVNIPGNDISKGDVLAEYVGSGPPEGTGLHRYIFLVWKQAGKISDPEHGHLTNTSGESRGCFKTRDFVKKHGLGTPIAGNLYQAEWDDYVPILYKQLGA</sequence>
<dbReference type="CDD" id="cd00866">
    <property type="entry name" value="PEBP_euk"/>
    <property type="match status" value="1"/>
</dbReference>
<dbReference type="Pfam" id="PF01161">
    <property type="entry name" value="PBP"/>
    <property type="match status" value="1"/>
</dbReference>
<keyword evidence="2" id="KW-1185">Reference proteome</keyword>
<comment type="similarity">
    <text evidence="1">Belongs to the phosphatidylethanolamine-binding protein family.</text>
</comment>
<dbReference type="Gene3D" id="3.90.280.10">
    <property type="entry name" value="PEBP-like"/>
    <property type="match status" value="1"/>
</dbReference>
<dbReference type="InterPro" id="IPR035810">
    <property type="entry name" value="PEBP_euk"/>
</dbReference>
<dbReference type="InterPro" id="IPR036610">
    <property type="entry name" value="PEBP-like_sf"/>
</dbReference>
<proteinExistence type="inferred from homology"/>
<dbReference type="WBParaSite" id="MBELARI_LOCUS6278">
    <property type="protein sequence ID" value="MBELARI_LOCUS6278"/>
    <property type="gene ID" value="MBELARI_LOCUS6278"/>
</dbReference>
<dbReference type="InterPro" id="IPR001858">
    <property type="entry name" value="Phosphatidylethanolamine-bd_CS"/>
</dbReference>
<evidence type="ECO:0000313" key="2">
    <source>
        <dbReference type="Proteomes" id="UP000887575"/>
    </source>
</evidence>
<accession>A0AAF3FGT1</accession>
<evidence type="ECO:0000256" key="1">
    <source>
        <dbReference type="ARBA" id="ARBA00007091"/>
    </source>
</evidence>
<dbReference type="InterPro" id="IPR008914">
    <property type="entry name" value="PEBP"/>
</dbReference>
<dbReference type="PROSITE" id="PS01220">
    <property type="entry name" value="PBP"/>
    <property type="match status" value="1"/>
</dbReference>
<dbReference type="AlphaFoldDB" id="A0AAF3FGT1"/>
<name>A0AAF3FGT1_9BILA</name>
<dbReference type="SUPFAM" id="SSF49777">
    <property type="entry name" value="PEBP-like"/>
    <property type="match status" value="1"/>
</dbReference>
<reference evidence="3" key="1">
    <citation type="submission" date="2024-02" db="UniProtKB">
        <authorList>
            <consortium name="WormBaseParasite"/>
        </authorList>
    </citation>
    <scope>IDENTIFICATION</scope>
</reference>
<dbReference type="FunFam" id="3.90.280.10:FF:000006">
    <property type="entry name" value="protein D3"/>
    <property type="match status" value="1"/>
</dbReference>
<protein>
    <submittedName>
        <fullName evidence="3">Phosphatidylethanolamine-binding protein</fullName>
    </submittedName>
</protein>